<dbReference type="NCBIfam" id="TIGR01720">
    <property type="entry name" value="NRPS-para261"/>
    <property type="match status" value="1"/>
</dbReference>
<dbReference type="InterPro" id="IPR009081">
    <property type="entry name" value="PP-bd_ACP"/>
</dbReference>
<feature type="domain" description="Carrier" evidence="5">
    <location>
        <begin position="1000"/>
        <end position="1074"/>
    </location>
</feature>
<dbReference type="SUPFAM" id="SSF56801">
    <property type="entry name" value="Acetyl-CoA synthetase-like"/>
    <property type="match status" value="2"/>
</dbReference>
<evidence type="ECO:0000313" key="7">
    <source>
        <dbReference type="Proteomes" id="UP001595904"/>
    </source>
</evidence>
<keyword evidence="3" id="KW-0597">Phosphoprotein</keyword>
<comment type="caution">
    <text evidence="6">The sequence shown here is derived from an EMBL/GenBank/DDBJ whole genome shotgun (WGS) entry which is preliminary data.</text>
</comment>
<sequence length="2832" mass="312404">MSQAQDELLNALLDSELAATDEIVARPEAQAPLSFSQQQLWSLQSFEPTLTAYNLSRAFRLHGPLNVTALNRAFVALIDRHASLRTRFASNRGIPFQEVMPSVPFELRQDDVSDVPQAQREARLMECLKRTVTHVFDLSKPPLLVAHVIALAPQEHVLVTCMHHIVSDAWSNPIIAKDLGDAYARALQDDGAVRLRPPDIRYTDYARWQRARSEAGELARDLKFWNEYLGAAVPALELPADRVRPSRQTFAGAREPFVLDAALVARLHQFCRNERCTPFVVLLAAWQIVLSRWSAQLDFAIGVPTSGRLRHEVQSLVGFFVNTLVFRARLRPEMTLREICKQVRADALAGLDHAGLPFESICESRVAERDPARSPVFQVMFSSQTAEPSERLELAGLRVEPLRFRKDTAKFELSIDVTVGAQRVAGRMEYNTDLFDADSIVRLARWYENVLTHLVDRPDGKLAEVELRSPAELEAQAAWGAVTGQHTASQTLHSLIEEQARCRADEVAVTCEGHSISYGELNRRANRLAHRLIAAGARPEAMVGVCLGRGIDMVIAVLATLKSGAAYVPLDPEYPQERLRHMVEDSGVRLVLAQPDTSECLQAAPGVTVLQIDAPDAGEPVEHDPNVPMRVDQLAYVIYTSGSTGKPKGAQLTHANVVRLLDATRHWFAFDASDVWTLFHSYAFDFSVWELFGALCHGGRLVIVPHAISRAPEEFLQLLREQRVTVLNQTPSAFQQLLRVPALYETNDLALRVVIFGGEALSPSTLRPWIERFGDARPRLINMYGITETTVHVTFRPITLADLNAARSPIGQTIPDLGMRVLGPDLSPMPPGVPGELYVEGAGLARGYLHRAGITSERFIADPIGRAGARLYRTGDRARWNDDGELEYLGRVDQQLKIRGFRIEPGEIEAQLLSQPEVREAPVVPNEFGGSTRLVAYVTLYEGAEIRGEQLRDRLARSLPDYMLPASILVLPALPLTSNGKIDRKALPSVAGAALEGFEPPEGEVEIAFAKIWQEVLGAERVGRRHNFFVLGGDSILSLQIVARAREAGWAITPRQLFEHQTVAALAAVAQPHSTPAEQPAEALHGSVPLLPIQAEFFARDIAARHHWNQAVLLRSAVPLNIAALEQALQALVTQHDALRLRFKQVDGSWQQFYADSAGAPPAMLQVRSARGRKEIEMLCSRAQRSLHLSDGPLLRAVAIHVADDSWRLLLVLHHLIVDGVSWRVLLEDLRSAYAQAEANRAIELPDRTSSYRRWALQLQEYASTHPEEFDDWQSSADDCSTLPVDHPTGSRALEHQAVAQVKLNRLRTRALLQEAPAAYRTQVNDLLLTALARALSNWSGHQRVLIDLEGHGREDIFAGVDVSRTVGWFTSLFPVALAAAGELDAALKQVKETLRNVPNRGIGFGAFRHLGSDEQRQRLAELPRAAVAFNYLGQFDGTFENDSTWTPAEESVGRAADPSAPAWHELTVNGRVFGGELRLNLRYSKRRYAARTMRALARSFEAELEQIIEHCCSGVRAVTPSDFPLARLIQPQLDALPMPAHRLQDLYPLSPMQAGMLFQGLSDPRGIAYINQLRLDIDALDEERFCAAWQAALDRHDILRTGFLHGTEPPLQWVAHAASVPIEAHDWRERADHTRALSELAQSELDRGFDVAQPPLMRLTLVRIGPTRHHLIWTRHHLLLDGWSTSQLMGEVMRHYAGERVPAPTLRYKSYIAWLQDRSHESAARYWQSQLRALDEPTLLADVVPKPIQGQGHAEHALNFDEQTAAKLTAACREQRVTLNTLIQAAWSLLLRRHTGRATVVFGATTAGRPVELAGIQQLLGLFINTLPVIATPAPERIVGDWLRDLQAQNLASREYEHTPLYEIQRWAGLGGRGLFDTVLVFENYPIDAALRSLPPGSPKLSGTRHREETHYPLTLLVTQGRTISIRFRYDEAHFDAESVDAFAGHLAGLIVGLVESAAGPLQRVDHLTDADRAKLQLWQRARAPASDDSRPVHRCFEQQVAAQPQAIALIAGDEQLTYAQLNARANRLAHRLIACGVKLETPVGVSLERSPELVIALLAILKAGGAYVPLDPAYPAARRILMQEESGVHLVLGPAELSAIEDPAWPSDDPQVVSHADTLAYILFTSGSTGRPKGVAVTHRAIVQRVTAGGFARLDRDQRVLQFAPVAFDASTLEIWGCLCNGGTLVQAPAGSVPLESLAELIETRGVTTAWLTSALFNKMVERHGRSLRGLQQLLTGGEAISAPHAVQALERLAGGALINGYGPTETTTFATCHAIDASEAATGRIAIGRPIGATECYILDDSLQPVAPGAMGELYIGGAGLARGYMNRASATCERFIANPWADSASTRLYRTGDRVRWRADGAIEYLGRTDQMVKIRGFRIEPGEVTMELLRQPHVSAAVTVVRDTGGGSQLISYVSPQPGATLNESQLKQSLSERLPAYMLPAACIVLPVLPVNANGKIDIRSLPAPHAASFEAPQGEVEEALAAIWRQVLNVERVGRHDNFFELGGHSLLLLQARTQMRALSHLRLDFEIGDLMRYPTIAGLVASRCDQVGASQSIIRLNASMPGTPVFCLHSGRGPALQYLPLARALNGTCTVYGVMCRMLLDFNHRDVSVQQMATDYLAMIREVQPHGPYALLGYSLGGVLAATITAMLEDEGERVEFLGLIDSFVPLPDRPGERSLRQPFVAFLRGVLPQASIDETRLDGLRFDSIEALEDDPAVVPFIQDMLNARSGATRAAFGELDAVEILRAFITHRWLIRLTIQTTALSTLRTEADYWWIEDRPAAHKAHLIQTLGQARSEHSIAADHSEIIRAPALIASVAETFRQRRG</sequence>
<dbReference type="Pfam" id="PF00975">
    <property type="entry name" value="Thioesterase"/>
    <property type="match status" value="1"/>
</dbReference>
<dbReference type="PANTHER" id="PTHR45527">
    <property type="entry name" value="NONRIBOSOMAL PEPTIDE SYNTHETASE"/>
    <property type="match status" value="1"/>
</dbReference>
<dbReference type="CDD" id="cd19534">
    <property type="entry name" value="E_NRPS"/>
    <property type="match status" value="1"/>
</dbReference>
<dbReference type="InterPro" id="IPR025110">
    <property type="entry name" value="AMP-bd_C"/>
</dbReference>
<dbReference type="PROSITE" id="PS00455">
    <property type="entry name" value="AMP_BINDING"/>
    <property type="match status" value="2"/>
</dbReference>
<evidence type="ECO:0000256" key="2">
    <source>
        <dbReference type="ARBA" id="ARBA00022450"/>
    </source>
</evidence>
<accession>A0ABV8T2R3</accession>
<dbReference type="CDD" id="cd19543">
    <property type="entry name" value="DCL_NRPS"/>
    <property type="match status" value="1"/>
</dbReference>
<organism evidence="6 7">
    <name type="scientific">Steroidobacter flavus</name>
    <dbReference type="NCBI Taxonomy" id="1842136"/>
    <lineage>
        <taxon>Bacteria</taxon>
        <taxon>Pseudomonadati</taxon>
        <taxon>Pseudomonadota</taxon>
        <taxon>Gammaproteobacteria</taxon>
        <taxon>Steroidobacterales</taxon>
        <taxon>Steroidobacteraceae</taxon>
        <taxon>Steroidobacter</taxon>
    </lineage>
</organism>
<dbReference type="InterPro" id="IPR020802">
    <property type="entry name" value="TesA-like"/>
</dbReference>
<dbReference type="PROSITE" id="PS00012">
    <property type="entry name" value="PHOSPHOPANTETHEINE"/>
    <property type="match status" value="1"/>
</dbReference>
<keyword evidence="2" id="KW-0596">Phosphopantetheine</keyword>
<dbReference type="InterPro" id="IPR036736">
    <property type="entry name" value="ACP-like_sf"/>
</dbReference>
<dbReference type="InterPro" id="IPR001031">
    <property type="entry name" value="Thioesterase"/>
</dbReference>
<evidence type="ECO:0000313" key="6">
    <source>
        <dbReference type="EMBL" id="MFC4314146.1"/>
    </source>
</evidence>
<dbReference type="Pfam" id="PF00501">
    <property type="entry name" value="AMP-binding"/>
    <property type="match status" value="2"/>
</dbReference>
<evidence type="ECO:0000259" key="5">
    <source>
        <dbReference type="PROSITE" id="PS50075"/>
    </source>
</evidence>
<evidence type="ECO:0000256" key="1">
    <source>
        <dbReference type="ARBA" id="ARBA00001957"/>
    </source>
</evidence>
<dbReference type="InterPro" id="IPR029058">
    <property type="entry name" value="AB_hydrolase_fold"/>
</dbReference>
<proteinExistence type="predicted"/>
<dbReference type="InterPro" id="IPR000873">
    <property type="entry name" value="AMP-dep_synth/lig_dom"/>
</dbReference>
<dbReference type="CDD" id="cd17643">
    <property type="entry name" value="A_NRPS_Cytc1-like"/>
    <property type="match status" value="1"/>
</dbReference>
<dbReference type="Gene3D" id="3.40.50.980">
    <property type="match status" value="2"/>
</dbReference>
<dbReference type="Proteomes" id="UP001595904">
    <property type="component" value="Unassembled WGS sequence"/>
</dbReference>
<dbReference type="RefSeq" id="WP_380605088.1">
    <property type="nucleotide sequence ID" value="NZ_JBHSDU010000015.1"/>
</dbReference>
<dbReference type="Gene3D" id="3.30.559.10">
    <property type="entry name" value="Chloramphenicol acetyltransferase-like domain"/>
    <property type="match status" value="3"/>
</dbReference>
<dbReference type="PANTHER" id="PTHR45527:SF14">
    <property type="entry name" value="PLIPASTATIN SYNTHASE SUBUNIT B"/>
    <property type="match status" value="1"/>
</dbReference>
<dbReference type="SMART" id="SM00824">
    <property type="entry name" value="PKS_TE"/>
    <property type="match status" value="1"/>
</dbReference>
<dbReference type="InterPro" id="IPR010060">
    <property type="entry name" value="NRPS_synth"/>
</dbReference>
<dbReference type="InterPro" id="IPR001242">
    <property type="entry name" value="Condensation_dom"/>
</dbReference>
<dbReference type="PROSITE" id="PS50075">
    <property type="entry name" value="CARRIER"/>
    <property type="match status" value="2"/>
</dbReference>
<dbReference type="Gene3D" id="2.30.38.10">
    <property type="entry name" value="Luciferase, Domain 3"/>
    <property type="match status" value="1"/>
</dbReference>
<keyword evidence="4" id="KW-0677">Repeat</keyword>
<dbReference type="CDD" id="cd19531">
    <property type="entry name" value="LCL_NRPS-like"/>
    <property type="match status" value="1"/>
</dbReference>
<gene>
    <name evidence="6" type="ORF">ACFPN2_34045</name>
</gene>
<dbReference type="InterPro" id="IPR023213">
    <property type="entry name" value="CAT-like_dom_sf"/>
</dbReference>
<dbReference type="InterPro" id="IPR010071">
    <property type="entry name" value="AA_adenyl_dom"/>
</dbReference>
<dbReference type="InterPro" id="IPR042099">
    <property type="entry name" value="ANL_N_sf"/>
</dbReference>
<dbReference type="SUPFAM" id="SSF53474">
    <property type="entry name" value="alpha/beta-Hydrolases"/>
    <property type="match status" value="1"/>
</dbReference>
<dbReference type="NCBIfam" id="NF003417">
    <property type="entry name" value="PRK04813.1"/>
    <property type="match status" value="2"/>
</dbReference>
<dbReference type="Gene3D" id="3.40.50.12780">
    <property type="entry name" value="N-terminal domain of ligase-like"/>
    <property type="match status" value="1"/>
</dbReference>
<dbReference type="Gene3D" id="3.40.50.1820">
    <property type="entry name" value="alpha/beta hydrolase"/>
    <property type="match status" value="1"/>
</dbReference>
<evidence type="ECO:0000256" key="4">
    <source>
        <dbReference type="ARBA" id="ARBA00022737"/>
    </source>
</evidence>
<feature type="domain" description="Carrier" evidence="5">
    <location>
        <begin position="2478"/>
        <end position="2555"/>
    </location>
</feature>
<dbReference type="InterPro" id="IPR045851">
    <property type="entry name" value="AMP-bd_C_sf"/>
</dbReference>
<protein>
    <submittedName>
        <fullName evidence="6">Amino acid adenylation domain-containing protein</fullName>
    </submittedName>
</protein>
<evidence type="ECO:0000256" key="3">
    <source>
        <dbReference type="ARBA" id="ARBA00022553"/>
    </source>
</evidence>
<dbReference type="Pfam" id="PF13193">
    <property type="entry name" value="AMP-binding_C"/>
    <property type="match status" value="1"/>
</dbReference>
<dbReference type="EMBL" id="JBHSDU010000015">
    <property type="protein sequence ID" value="MFC4314146.1"/>
    <property type="molecule type" value="Genomic_DNA"/>
</dbReference>
<name>A0ABV8T2R3_9GAMM</name>
<comment type="cofactor">
    <cofactor evidence="1">
        <name>pantetheine 4'-phosphate</name>
        <dbReference type="ChEBI" id="CHEBI:47942"/>
    </cofactor>
</comment>
<dbReference type="InterPro" id="IPR006162">
    <property type="entry name" value="Ppantetheine_attach_site"/>
</dbReference>
<dbReference type="Gene3D" id="3.30.559.30">
    <property type="entry name" value="Nonribosomal peptide synthetase, condensation domain"/>
    <property type="match status" value="3"/>
</dbReference>
<dbReference type="InterPro" id="IPR020845">
    <property type="entry name" value="AMP-binding_CS"/>
</dbReference>
<dbReference type="Pfam" id="PF00668">
    <property type="entry name" value="Condensation"/>
    <property type="match status" value="3"/>
</dbReference>
<reference evidence="7" key="1">
    <citation type="journal article" date="2019" name="Int. J. Syst. Evol. Microbiol.">
        <title>The Global Catalogue of Microorganisms (GCM) 10K type strain sequencing project: providing services to taxonomists for standard genome sequencing and annotation.</title>
        <authorList>
            <consortium name="The Broad Institute Genomics Platform"/>
            <consortium name="The Broad Institute Genome Sequencing Center for Infectious Disease"/>
            <person name="Wu L."/>
            <person name="Ma J."/>
        </authorList>
    </citation>
    <scope>NUCLEOTIDE SEQUENCE [LARGE SCALE GENOMIC DNA]</scope>
    <source>
        <strain evidence="7">CGMCC 1.10759</strain>
    </source>
</reference>
<dbReference type="NCBIfam" id="TIGR01733">
    <property type="entry name" value="AA-adenyl-dom"/>
    <property type="match status" value="2"/>
</dbReference>
<dbReference type="Gene3D" id="1.10.1200.10">
    <property type="entry name" value="ACP-like"/>
    <property type="match status" value="2"/>
</dbReference>
<dbReference type="SUPFAM" id="SSF52777">
    <property type="entry name" value="CoA-dependent acyltransferases"/>
    <property type="match status" value="6"/>
</dbReference>
<dbReference type="Pfam" id="PF00550">
    <property type="entry name" value="PP-binding"/>
    <property type="match status" value="2"/>
</dbReference>
<keyword evidence="7" id="KW-1185">Reference proteome</keyword>
<dbReference type="CDD" id="cd12117">
    <property type="entry name" value="A_NRPS_Srf_like"/>
    <property type="match status" value="1"/>
</dbReference>
<dbReference type="SUPFAM" id="SSF47336">
    <property type="entry name" value="ACP-like"/>
    <property type="match status" value="2"/>
</dbReference>
<dbReference type="Gene3D" id="3.30.300.30">
    <property type="match status" value="2"/>
</dbReference>